<dbReference type="EMBL" id="CPYI01000003">
    <property type="protein sequence ID" value="CNE43512.1"/>
    <property type="molecule type" value="Genomic_DNA"/>
</dbReference>
<dbReference type="AlphaFoldDB" id="A0A0T9KZ80"/>
<dbReference type="RefSeq" id="WP_050118762.1">
    <property type="nucleotide sequence ID" value="NZ_CAWMAB010000003.1"/>
</dbReference>
<protein>
    <submittedName>
        <fullName evidence="1">Uncharacterized protein</fullName>
    </submittedName>
</protein>
<accession>A0A0T9KZ80</accession>
<gene>
    <name evidence="1" type="ORF">ERS008491_01283</name>
</gene>
<evidence type="ECO:0000313" key="2">
    <source>
        <dbReference type="Proteomes" id="UP000045824"/>
    </source>
</evidence>
<evidence type="ECO:0000313" key="1">
    <source>
        <dbReference type="EMBL" id="CNE43512.1"/>
    </source>
</evidence>
<reference evidence="1 2" key="1">
    <citation type="submission" date="2015-03" db="EMBL/GenBank/DDBJ databases">
        <authorList>
            <person name="Murphy D."/>
        </authorList>
    </citation>
    <scope>NUCLEOTIDE SEQUENCE [LARGE SCALE GENOMIC DNA]</scope>
    <source>
        <strain evidence="1 2">FCF326</strain>
    </source>
</reference>
<sequence>MTIYAGVRGSEPDDVVPRSWRAYLDARSAEVIFCVHAYMEAPEIDGYQSADILDSAAGVLITDLRELLNNYIENCVDEDYGEGLIPLADLFIEYAEKLRAREVESREEVAAQKEYDNGVILQIR</sequence>
<organism evidence="1 2">
    <name type="scientific">Yersinia kristensenii</name>
    <dbReference type="NCBI Taxonomy" id="28152"/>
    <lineage>
        <taxon>Bacteria</taxon>
        <taxon>Pseudomonadati</taxon>
        <taxon>Pseudomonadota</taxon>
        <taxon>Gammaproteobacteria</taxon>
        <taxon>Enterobacterales</taxon>
        <taxon>Yersiniaceae</taxon>
        <taxon>Yersinia</taxon>
    </lineage>
</organism>
<dbReference type="Proteomes" id="UP000045824">
    <property type="component" value="Unassembled WGS sequence"/>
</dbReference>
<name>A0A0T9KZ80_YERKR</name>
<proteinExistence type="predicted"/>